<evidence type="ECO:0000256" key="5">
    <source>
        <dbReference type="ARBA" id="ARBA00023157"/>
    </source>
</evidence>
<feature type="transmembrane region" description="Helical" evidence="7">
    <location>
        <begin position="551"/>
        <end position="572"/>
    </location>
</feature>
<keyword evidence="2 7" id="KW-0812">Transmembrane</keyword>
<keyword evidence="11" id="KW-1185">Reference proteome</keyword>
<dbReference type="Pfam" id="PF00002">
    <property type="entry name" value="7tm_2"/>
    <property type="match status" value="1"/>
</dbReference>
<evidence type="ECO:0000259" key="9">
    <source>
        <dbReference type="PROSITE" id="PS50958"/>
    </source>
</evidence>
<sequence length="906" mass="101497">LVVYITCIIVIFEESKFAAKAQTENSDGSISKSTGDENPNTTLAEIENSRITVAIDADIITPIVVTPNSVSTTETTTKETSAIRGKIEHNNTSENVQETTNTDIIEDINKGANDEVESIDTSSQWPTEDNLTVPCTSEEWQPDVPECLSSHNLTSGRYTCNNRCGIQGISSIDDDIREDSVCSCHPVCMITKNCCEDFEIVCPHLHEEGAENMQLLLQTGHPKHHCTHVYGDLYTLNSFWMVDSCPDDYPYDNTRSKCENDVNEFTEMVPVTSQLTGVTYKNYFCAKCSKANNLKQWDFEVACSENVTKASIDSPKTLLGYIETFECVVKYSGQFNRCFHLISSCGDNELECVGKYVDMCENGPQSPVFNSKIFFNVYRNMYCYICRSPLEYDSTELSCDSISPDIRGCSKKRKKRSLDCQGNLAKFSFGILVDFVPTDGCTDVGSKCNTISRKLGCNLNDTDVTCISFCLNGYIYVDGLCVSESNETDCPRKPSNSSAENMHQNETIPRLSKPDSGLMKDAPILIGNITYVCVNETEPETITLRKFDDTMGLVSIICSALSLICLFIRLILQPFVPLFQNFPGKLQFSLVLSLFLASLFFLIGPNCTHIKELCVTLGVLIHWSYLVAFTWTVLISRDMFFMFRPSSFAKSSDSSGLRFLVYSLIAWGIPLVIIAIALGLDFSDINPVFKPMYGKGSDFCWISQRYPLIIFFLAPIGVTLVTNFGFFIPTAISLWRSMSERAKTMNKETEYPFGIYVKLFCLMGLTWIFAFIASFHTVLWYVFIVLNASQGVYIFIAFVVRRPIWLNLWNKKVLGTTKTTSHSDSCDTTLTNTNDSIHVAMGQPDLKTDPIKRNKQVHNKNVSSKNEGVEAEPDKGSSNKHVIDNVNITVETNTENYENVYSGTRL</sequence>
<comment type="subcellular location">
    <subcellularLocation>
        <location evidence="1">Membrane</location>
        <topology evidence="1">Multi-pass membrane protein</topology>
    </subcellularLocation>
</comment>
<dbReference type="InterPro" id="IPR036024">
    <property type="entry name" value="Somatomedin_B-like_dom_sf"/>
</dbReference>
<feature type="compositionally biased region" description="Polar residues" evidence="6">
    <location>
        <begin position="494"/>
        <end position="507"/>
    </location>
</feature>
<reference evidence="10" key="1">
    <citation type="submission" date="2022-03" db="EMBL/GenBank/DDBJ databases">
        <authorList>
            <person name="Martin C."/>
        </authorList>
    </citation>
    <scope>NUCLEOTIDE SEQUENCE</scope>
</reference>
<dbReference type="PANTHER" id="PTHR45902">
    <property type="entry name" value="LATROPHILIN RECEPTOR-LIKE PROTEIN A"/>
    <property type="match status" value="1"/>
</dbReference>
<dbReference type="Gene3D" id="1.20.1070.10">
    <property type="entry name" value="Rhodopsin 7-helix transmembrane proteins"/>
    <property type="match status" value="1"/>
</dbReference>
<feature type="transmembrane region" description="Helical" evidence="7">
    <location>
        <begin position="584"/>
        <end position="603"/>
    </location>
</feature>
<dbReference type="InterPro" id="IPR053231">
    <property type="entry name" value="GPCR_LN-TM7"/>
</dbReference>
<dbReference type="GO" id="GO:0016020">
    <property type="term" value="C:membrane"/>
    <property type="evidence" value="ECO:0007669"/>
    <property type="project" value="UniProtKB-SubCell"/>
</dbReference>
<comment type="caution">
    <text evidence="10">The sequence shown here is derived from an EMBL/GenBank/DDBJ whole genome shotgun (WGS) entry which is preliminary data.</text>
</comment>
<feature type="domain" description="SMB" evidence="9">
    <location>
        <begin position="156"/>
        <end position="209"/>
    </location>
</feature>
<feature type="transmembrane region" description="Helical" evidence="7">
    <location>
        <begin position="615"/>
        <end position="636"/>
    </location>
</feature>
<accession>A0A8S4N3D4</accession>
<dbReference type="GO" id="GO:0007166">
    <property type="term" value="P:cell surface receptor signaling pathway"/>
    <property type="evidence" value="ECO:0007669"/>
    <property type="project" value="InterPro"/>
</dbReference>
<dbReference type="OrthoDB" id="6134459at2759"/>
<dbReference type="Gene3D" id="4.10.410.20">
    <property type="match status" value="1"/>
</dbReference>
<evidence type="ECO:0000259" key="8">
    <source>
        <dbReference type="PROSITE" id="PS50261"/>
    </source>
</evidence>
<dbReference type="InterPro" id="IPR017981">
    <property type="entry name" value="GPCR_2-like_7TM"/>
</dbReference>
<feature type="region of interest" description="Disordered" evidence="6">
    <location>
        <begin position="843"/>
        <end position="881"/>
    </location>
</feature>
<gene>
    <name evidence="10" type="ORF">OFUS_LOCUS2719</name>
</gene>
<evidence type="ECO:0000256" key="4">
    <source>
        <dbReference type="ARBA" id="ARBA00023136"/>
    </source>
</evidence>
<evidence type="ECO:0000256" key="6">
    <source>
        <dbReference type="SAM" id="MobiDB-lite"/>
    </source>
</evidence>
<evidence type="ECO:0000256" key="3">
    <source>
        <dbReference type="ARBA" id="ARBA00022989"/>
    </source>
</evidence>
<dbReference type="PANTHER" id="PTHR45902:SF1">
    <property type="entry name" value="LATROPHILIN RECEPTOR-LIKE PROTEIN A"/>
    <property type="match status" value="1"/>
</dbReference>
<dbReference type="InterPro" id="IPR001212">
    <property type="entry name" value="Somatomedin_B_dom"/>
</dbReference>
<evidence type="ECO:0008006" key="12">
    <source>
        <dbReference type="Google" id="ProtNLM"/>
    </source>
</evidence>
<feature type="transmembrane region" description="Helical" evidence="7">
    <location>
        <begin position="753"/>
        <end position="772"/>
    </location>
</feature>
<dbReference type="PROSITE" id="PS00524">
    <property type="entry name" value="SMB_1"/>
    <property type="match status" value="1"/>
</dbReference>
<dbReference type="InterPro" id="IPR000832">
    <property type="entry name" value="GPCR_2_secretin-like"/>
</dbReference>
<feature type="transmembrane region" description="Helical" evidence="7">
    <location>
        <begin position="778"/>
        <end position="800"/>
    </location>
</feature>
<proteinExistence type="predicted"/>
<protein>
    <recommendedName>
        <fullName evidence="12">G-protein coupled receptor Mth2</fullName>
    </recommendedName>
</protein>
<feature type="region of interest" description="Disordered" evidence="6">
    <location>
        <begin position="22"/>
        <end position="41"/>
    </location>
</feature>
<feature type="compositionally biased region" description="Basic and acidic residues" evidence="6">
    <location>
        <begin position="872"/>
        <end position="881"/>
    </location>
</feature>
<evidence type="ECO:0000256" key="2">
    <source>
        <dbReference type="ARBA" id="ARBA00022692"/>
    </source>
</evidence>
<keyword evidence="4 7" id="KW-0472">Membrane</keyword>
<feature type="transmembrane region" description="Helical" evidence="7">
    <location>
        <begin position="657"/>
        <end position="680"/>
    </location>
</feature>
<dbReference type="SUPFAM" id="SSF90188">
    <property type="entry name" value="Somatomedin B domain"/>
    <property type="match status" value="1"/>
</dbReference>
<organism evidence="10 11">
    <name type="scientific">Owenia fusiformis</name>
    <name type="common">Polychaete worm</name>
    <dbReference type="NCBI Taxonomy" id="6347"/>
    <lineage>
        <taxon>Eukaryota</taxon>
        <taxon>Metazoa</taxon>
        <taxon>Spiralia</taxon>
        <taxon>Lophotrochozoa</taxon>
        <taxon>Annelida</taxon>
        <taxon>Polychaeta</taxon>
        <taxon>Sedentaria</taxon>
        <taxon>Canalipalpata</taxon>
        <taxon>Sabellida</taxon>
        <taxon>Oweniida</taxon>
        <taxon>Oweniidae</taxon>
        <taxon>Owenia</taxon>
    </lineage>
</organism>
<name>A0A8S4N3D4_OWEFU</name>
<dbReference type="GO" id="GO:0004930">
    <property type="term" value="F:G protein-coupled receptor activity"/>
    <property type="evidence" value="ECO:0007669"/>
    <property type="project" value="InterPro"/>
</dbReference>
<feature type="non-terminal residue" evidence="10">
    <location>
        <position position="1"/>
    </location>
</feature>
<dbReference type="PROSITE" id="PS50261">
    <property type="entry name" value="G_PROTEIN_RECEP_F2_4"/>
    <property type="match status" value="1"/>
</dbReference>
<keyword evidence="5" id="KW-1015">Disulfide bond</keyword>
<feature type="transmembrane region" description="Helical" evidence="7">
    <location>
        <begin position="708"/>
        <end position="732"/>
    </location>
</feature>
<dbReference type="PROSITE" id="PS50958">
    <property type="entry name" value="SMB_2"/>
    <property type="match status" value="1"/>
</dbReference>
<dbReference type="AlphaFoldDB" id="A0A8S4N3D4"/>
<dbReference type="CDD" id="cd15039">
    <property type="entry name" value="7tmB3_Methuselah-like"/>
    <property type="match status" value="1"/>
</dbReference>
<evidence type="ECO:0000313" key="10">
    <source>
        <dbReference type="EMBL" id="CAH1775411.1"/>
    </source>
</evidence>
<feature type="region of interest" description="Disordered" evidence="6">
    <location>
        <begin position="492"/>
        <end position="515"/>
    </location>
</feature>
<evidence type="ECO:0000256" key="7">
    <source>
        <dbReference type="SAM" id="Phobius"/>
    </source>
</evidence>
<dbReference type="Proteomes" id="UP000749559">
    <property type="component" value="Unassembled WGS sequence"/>
</dbReference>
<evidence type="ECO:0000256" key="1">
    <source>
        <dbReference type="ARBA" id="ARBA00004141"/>
    </source>
</evidence>
<evidence type="ECO:0000313" key="11">
    <source>
        <dbReference type="Proteomes" id="UP000749559"/>
    </source>
</evidence>
<dbReference type="EMBL" id="CAIIXF020000001">
    <property type="protein sequence ID" value="CAH1775411.1"/>
    <property type="molecule type" value="Genomic_DNA"/>
</dbReference>
<feature type="domain" description="G-protein coupled receptors family 2 profile 2" evidence="8">
    <location>
        <begin position="551"/>
        <end position="802"/>
    </location>
</feature>
<keyword evidence="3 7" id="KW-1133">Transmembrane helix</keyword>